<dbReference type="Proteomes" id="UP001595798">
    <property type="component" value="Unassembled WGS sequence"/>
</dbReference>
<proteinExistence type="predicted"/>
<comment type="caution">
    <text evidence="2">The sequence shown here is derived from an EMBL/GenBank/DDBJ whole genome shotgun (WGS) entry which is preliminary data.</text>
</comment>
<keyword evidence="1" id="KW-1133">Transmembrane helix</keyword>
<name>A0ABV8QHF6_9GAMM</name>
<reference evidence="3" key="1">
    <citation type="journal article" date="2019" name="Int. J. Syst. Evol. Microbiol.">
        <title>The Global Catalogue of Microorganisms (GCM) 10K type strain sequencing project: providing services to taxonomists for standard genome sequencing and annotation.</title>
        <authorList>
            <consortium name="The Broad Institute Genomics Platform"/>
            <consortium name="The Broad Institute Genome Sequencing Center for Infectious Disease"/>
            <person name="Wu L."/>
            <person name="Ma J."/>
        </authorList>
    </citation>
    <scope>NUCLEOTIDE SEQUENCE [LARGE SCALE GENOMIC DNA]</scope>
    <source>
        <strain evidence="3">CECT 7297</strain>
    </source>
</reference>
<gene>
    <name evidence="2" type="ORF">ACFOZ5_12045</name>
</gene>
<feature type="transmembrane region" description="Helical" evidence="1">
    <location>
        <begin position="261"/>
        <end position="284"/>
    </location>
</feature>
<accession>A0ABV8QHF6</accession>
<dbReference type="EMBL" id="JBHSDI010000015">
    <property type="protein sequence ID" value="MFC4259761.1"/>
    <property type="molecule type" value="Genomic_DNA"/>
</dbReference>
<evidence type="ECO:0000313" key="2">
    <source>
        <dbReference type="EMBL" id="MFC4259761.1"/>
    </source>
</evidence>
<keyword evidence="1" id="KW-0472">Membrane</keyword>
<evidence type="ECO:0000256" key="1">
    <source>
        <dbReference type="SAM" id="Phobius"/>
    </source>
</evidence>
<organism evidence="2 3">
    <name type="scientific">Marinobacter lacisalsi</name>
    <dbReference type="NCBI Taxonomy" id="475979"/>
    <lineage>
        <taxon>Bacteria</taxon>
        <taxon>Pseudomonadati</taxon>
        <taxon>Pseudomonadota</taxon>
        <taxon>Gammaproteobacteria</taxon>
        <taxon>Pseudomonadales</taxon>
        <taxon>Marinobacteraceae</taxon>
        <taxon>Marinobacter</taxon>
    </lineage>
</organism>
<evidence type="ECO:0000313" key="3">
    <source>
        <dbReference type="Proteomes" id="UP001595798"/>
    </source>
</evidence>
<sequence length="286" mass="31988">MESSFSAFQQSLKNFNLPEFLGDWSQAPVCVPFLRKQPEGLLLPAARETPNGHAFLIFSNKERAAAEMEHFKPTKNSQVVLRTVALGEVARNAYMDGMKLAWHHEKDLGLITDEVVRILGSCASFADSNGQRRNYWCTPYRLNVDRLAGQGALIQSWLMVDINEDGSERESSELKVYDDRKFQMSSEDEGSLPRSSLTKREQALFDRWATPSYFDGYSRHRVSNGLTGYPEKSPAVSARDHAARLRESGVQSQQRNEGESALLPLAGLFFGIVAVTLVASFIIYSG</sequence>
<keyword evidence="3" id="KW-1185">Reference proteome</keyword>
<keyword evidence="1" id="KW-0812">Transmembrane</keyword>
<dbReference type="RefSeq" id="WP_379887617.1">
    <property type="nucleotide sequence ID" value="NZ_JBHSDI010000015.1"/>
</dbReference>
<protein>
    <submittedName>
        <fullName evidence="2">Uncharacterized protein</fullName>
    </submittedName>
</protein>